<feature type="compositionally biased region" description="Basic and acidic residues" evidence="3">
    <location>
        <begin position="1"/>
        <end position="23"/>
    </location>
</feature>
<evidence type="ECO:0000256" key="1">
    <source>
        <dbReference type="ARBA" id="ARBA00022737"/>
    </source>
</evidence>
<dbReference type="GO" id="GO:0007528">
    <property type="term" value="P:neuromuscular junction development"/>
    <property type="evidence" value="ECO:0007669"/>
    <property type="project" value="TreeGrafter"/>
</dbReference>
<dbReference type="Proteomes" id="UP000504611">
    <property type="component" value="Unplaced"/>
</dbReference>
<dbReference type="InterPro" id="IPR013761">
    <property type="entry name" value="SAM/pointed_sf"/>
</dbReference>
<proteinExistence type="predicted"/>
<keyword evidence="2" id="KW-0175">Coiled coil</keyword>
<dbReference type="RefSeq" id="XP_010780996.1">
    <property type="nucleotide sequence ID" value="XM_010782694.1"/>
</dbReference>
<dbReference type="GeneID" id="104955366"/>
<dbReference type="GO" id="GO:0048786">
    <property type="term" value="C:presynaptic active zone"/>
    <property type="evidence" value="ECO:0007669"/>
    <property type="project" value="TreeGrafter"/>
</dbReference>
<accession>A0A6I9P3A4</accession>
<dbReference type="AlphaFoldDB" id="A0A6I9P3A4"/>
<protein>
    <submittedName>
        <fullName evidence="5">Liprin-beta-2-like</fullName>
    </submittedName>
</protein>
<evidence type="ECO:0000256" key="2">
    <source>
        <dbReference type="SAM" id="Coils"/>
    </source>
</evidence>
<feature type="compositionally biased region" description="Low complexity" evidence="3">
    <location>
        <begin position="37"/>
        <end position="53"/>
    </location>
</feature>
<dbReference type="InterPro" id="IPR029515">
    <property type="entry name" value="Liprin"/>
</dbReference>
<dbReference type="PANTHER" id="PTHR12587">
    <property type="entry name" value="LAR INTERACTING PROTEIN LIP -RELATED PROTEIN"/>
    <property type="match status" value="1"/>
</dbReference>
<evidence type="ECO:0000313" key="5">
    <source>
        <dbReference type="RefSeq" id="XP_010780996.1"/>
    </source>
</evidence>
<keyword evidence="4" id="KW-1185">Reference proteome</keyword>
<sequence length="334" mass="37425">MCRFQEEISTRIQEKRALEEREAQQGQPRGSDPPGHSLGAGSVSSDLSLAASDPLRPDGGQNVHDLLQEVKQLKREVEDLQGEKGQYERKIKATKSLMSQLSSLQLKVEHMQLEKQQWEESCHSAQADISELQQLLASKDAEIECLETQLMARGGTADENTERDQEYQRLKVGMESLLASNDEKERRIEELTILLGQYRKMREVMALTQGSSDEDLSGSSGVRAFTHKAHSDIVRSQMSSLSSSPFVLSSSPYQRGFDSSWKPMDLTMLESRFNPETLAMLLNIPPEKTLLRRHLTTNFNNLVGAEAHLEKKVYTEATGNTPLSITAKVKNNPP</sequence>
<gene>
    <name evidence="5" type="primary">LOC104955366</name>
</gene>
<organism evidence="4 5">
    <name type="scientific">Notothenia coriiceps</name>
    <name type="common">black rockcod</name>
    <dbReference type="NCBI Taxonomy" id="8208"/>
    <lineage>
        <taxon>Eukaryota</taxon>
        <taxon>Metazoa</taxon>
        <taxon>Chordata</taxon>
        <taxon>Craniata</taxon>
        <taxon>Vertebrata</taxon>
        <taxon>Euteleostomi</taxon>
        <taxon>Actinopterygii</taxon>
        <taxon>Neopterygii</taxon>
        <taxon>Teleostei</taxon>
        <taxon>Neoteleostei</taxon>
        <taxon>Acanthomorphata</taxon>
        <taxon>Eupercaria</taxon>
        <taxon>Perciformes</taxon>
        <taxon>Notothenioidei</taxon>
        <taxon>Nototheniidae</taxon>
        <taxon>Notothenia</taxon>
    </lineage>
</organism>
<dbReference type="KEGG" id="ncc:104955366"/>
<evidence type="ECO:0000256" key="3">
    <source>
        <dbReference type="SAM" id="MobiDB-lite"/>
    </source>
</evidence>
<dbReference type="PANTHER" id="PTHR12587:SF18">
    <property type="entry name" value="LIPRIN-BETA-2"/>
    <property type="match status" value="1"/>
</dbReference>
<keyword evidence="1" id="KW-0677">Repeat</keyword>
<evidence type="ECO:0000313" key="4">
    <source>
        <dbReference type="Proteomes" id="UP000504611"/>
    </source>
</evidence>
<dbReference type="OrthoDB" id="8963174at2759"/>
<reference evidence="5" key="1">
    <citation type="submission" date="2025-08" db="UniProtKB">
        <authorList>
            <consortium name="RefSeq"/>
        </authorList>
    </citation>
    <scope>IDENTIFICATION</scope>
    <source>
        <tissue evidence="5">Muscle</tissue>
    </source>
</reference>
<feature type="coiled-coil region" evidence="2">
    <location>
        <begin position="174"/>
        <end position="201"/>
    </location>
</feature>
<name>A0A6I9P3A4_9TELE</name>
<dbReference type="Gene3D" id="1.10.150.50">
    <property type="entry name" value="Transcription Factor, Ets-1"/>
    <property type="match status" value="1"/>
</dbReference>
<feature type="region of interest" description="Disordered" evidence="3">
    <location>
        <begin position="1"/>
        <end position="62"/>
    </location>
</feature>
<feature type="coiled-coil region" evidence="2">
    <location>
        <begin position="63"/>
        <end position="149"/>
    </location>
</feature>